<name>A0A7U4JR20_CLOSG</name>
<dbReference type="AlphaFoldDB" id="A0A7U4JR20"/>
<gene>
    <name evidence="1" type="ORF">CLSPO_c29730</name>
</gene>
<accession>A0A7U4JR20</accession>
<organism evidence="1 2">
    <name type="scientific">Clostridium sporogenes</name>
    <dbReference type="NCBI Taxonomy" id="1509"/>
    <lineage>
        <taxon>Bacteria</taxon>
        <taxon>Bacillati</taxon>
        <taxon>Bacillota</taxon>
        <taxon>Clostridia</taxon>
        <taxon>Eubacteriales</taxon>
        <taxon>Clostridiaceae</taxon>
        <taxon>Clostridium</taxon>
    </lineage>
</organism>
<proteinExistence type="predicted"/>
<dbReference type="KEGG" id="cld:CLSPO_c29730"/>
<protein>
    <submittedName>
        <fullName evidence="1">Uncharacterized protein</fullName>
    </submittedName>
</protein>
<dbReference type="EMBL" id="CP009225">
    <property type="protein sequence ID" value="AKC63693.1"/>
    <property type="molecule type" value="Genomic_DNA"/>
</dbReference>
<reference evidence="1 2" key="1">
    <citation type="journal article" date="2015" name="PLoS ONE">
        <title>A universal mariner transposon system for forward genetic studies in the genus clostridium.</title>
        <authorList>
            <person name="Zhang Y."/>
            <person name="Grosse-Honebrink A."/>
            <person name="Minton N.P."/>
        </authorList>
    </citation>
    <scope>NUCLEOTIDE SEQUENCE [LARGE SCALE GENOMIC DNA]</scope>
    <source>
        <strain evidence="1 2">NCIMB 10696</strain>
    </source>
</reference>
<evidence type="ECO:0000313" key="2">
    <source>
        <dbReference type="Proteomes" id="UP000033052"/>
    </source>
</evidence>
<evidence type="ECO:0000313" key="1">
    <source>
        <dbReference type="EMBL" id="AKC63693.1"/>
    </source>
</evidence>
<sequence length="37" mass="4547">MGVNTLYIFTNNDNFIHIINKFIYKNFIQCKNLYYII</sequence>
<dbReference type="Proteomes" id="UP000033052">
    <property type="component" value="Chromosome"/>
</dbReference>